<dbReference type="PANTHER" id="PTHR30486:SF6">
    <property type="entry name" value="TYPE IV PILUS RETRACTATION ATPASE PILT"/>
    <property type="match status" value="1"/>
</dbReference>
<dbReference type="Proteomes" id="UP001322744">
    <property type="component" value="Chromosome"/>
</dbReference>
<dbReference type="CDD" id="cd01130">
    <property type="entry name" value="VirB11-like_ATPase"/>
    <property type="match status" value="1"/>
</dbReference>
<feature type="domain" description="Bacterial type II secretion system protein E" evidence="2">
    <location>
        <begin position="80"/>
        <end position="330"/>
    </location>
</feature>
<evidence type="ECO:0000313" key="3">
    <source>
        <dbReference type="EMBL" id="WPX08168.1"/>
    </source>
</evidence>
<proteinExistence type="inferred from homology"/>
<accession>A0ABZ0TXJ1</accession>
<protein>
    <submittedName>
        <fullName evidence="3">ATPase, T2SS/T4P/T4SS family</fullName>
    </submittedName>
</protein>
<dbReference type="Gene3D" id="3.30.450.380">
    <property type="match status" value="1"/>
</dbReference>
<dbReference type="Pfam" id="PF00437">
    <property type="entry name" value="T2SSE"/>
    <property type="match status" value="1"/>
</dbReference>
<gene>
    <name evidence="3" type="ORF">SOJ16_002034</name>
</gene>
<dbReference type="SUPFAM" id="SSF52540">
    <property type="entry name" value="P-loop containing nucleoside triphosphate hydrolases"/>
    <property type="match status" value="1"/>
</dbReference>
<keyword evidence="4" id="KW-1185">Reference proteome</keyword>
<evidence type="ECO:0000313" key="4">
    <source>
        <dbReference type="Proteomes" id="UP001322744"/>
    </source>
</evidence>
<evidence type="ECO:0000256" key="1">
    <source>
        <dbReference type="ARBA" id="ARBA00006611"/>
    </source>
</evidence>
<dbReference type="PANTHER" id="PTHR30486">
    <property type="entry name" value="TWITCHING MOTILITY PROTEIN PILT"/>
    <property type="match status" value="1"/>
</dbReference>
<organism evidence="3 4">
    <name type="scientific">Anaerocellum danielii</name>
    <dbReference type="NCBI Taxonomy" id="1387557"/>
    <lineage>
        <taxon>Bacteria</taxon>
        <taxon>Bacillati</taxon>
        <taxon>Bacillota</taxon>
        <taxon>Bacillota incertae sedis</taxon>
        <taxon>Caldicellulosiruptorales</taxon>
        <taxon>Caldicellulosiruptoraceae</taxon>
        <taxon>Anaerocellum</taxon>
    </lineage>
</organism>
<dbReference type="InterPro" id="IPR001482">
    <property type="entry name" value="T2SS/T4SS_dom"/>
</dbReference>
<reference evidence="3 4" key="1">
    <citation type="submission" date="2023-12" db="EMBL/GenBank/DDBJ databases">
        <authorList>
            <person name="Manesh M.J.H."/>
            <person name="Bing R.G."/>
            <person name="Willard D.J."/>
            <person name="Kelly R.M."/>
        </authorList>
    </citation>
    <scope>NUCLEOTIDE SEQUENCE [LARGE SCALE GENOMIC DNA]</scope>
    <source>
        <strain evidence="3 4">DSM 8977</strain>
    </source>
</reference>
<sequence>MIINPYAYTARDEDIDEALREERITEVIEQLLKRKPGVILENTDPFSLIPDIQDIIAQLGYTNITPKHIIQNLFQYGPFQDYIEDPEVTDIFINAPDFVAVRKRGKDTRLNINFKSNKELKEFVKRIVIMNGGRINENEAKVITTDPRYNLRIVATLESISIHSPMLHIRKPPTYKTLLDLVGDGMLTQQQAQQLAALVKERKSIVISGPPSSGKTTLLAALIREIPEHERYAIIQETFEIPRIHPNSFVEVMRTSELQPWLKQYTLFELVKIGLLETLGRIIIGEVKGAETYEWVFAIYSGMNGSMTTVHTNSSQETIPKLLMLMKMADTDLPADFLKSVLLSSIDYILYVKGFKLREIYNVKRGELEYAEAGV</sequence>
<name>A0ABZ0TXJ1_9FIRM</name>
<dbReference type="InterPro" id="IPR050921">
    <property type="entry name" value="T4SS_GSP_E_ATPase"/>
</dbReference>
<dbReference type="RefSeq" id="WP_045175466.1">
    <property type="nucleotide sequence ID" value="NZ_CP139957.1"/>
</dbReference>
<comment type="similarity">
    <text evidence="1">Belongs to the GSP E family.</text>
</comment>
<evidence type="ECO:0000259" key="2">
    <source>
        <dbReference type="Pfam" id="PF00437"/>
    </source>
</evidence>
<dbReference type="EMBL" id="CP139957">
    <property type="protein sequence ID" value="WPX08168.1"/>
    <property type="molecule type" value="Genomic_DNA"/>
</dbReference>
<dbReference type="InterPro" id="IPR027417">
    <property type="entry name" value="P-loop_NTPase"/>
</dbReference>
<dbReference type="Gene3D" id="3.40.50.300">
    <property type="entry name" value="P-loop containing nucleotide triphosphate hydrolases"/>
    <property type="match status" value="1"/>
</dbReference>